<protein>
    <submittedName>
        <fullName evidence="2">Uncharacterized protein</fullName>
    </submittedName>
</protein>
<reference evidence="2 3" key="1">
    <citation type="submission" date="2019-07" db="EMBL/GenBank/DDBJ databases">
        <title>WGS assembly of Gossypium mustelinum.</title>
        <authorList>
            <person name="Chen Z.J."/>
            <person name="Sreedasyam A."/>
            <person name="Ando A."/>
            <person name="Song Q."/>
            <person name="De L."/>
            <person name="Hulse-Kemp A."/>
            <person name="Ding M."/>
            <person name="Ye W."/>
            <person name="Kirkbride R."/>
            <person name="Jenkins J."/>
            <person name="Plott C."/>
            <person name="Lovell J."/>
            <person name="Lin Y.-M."/>
            <person name="Vaughn R."/>
            <person name="Liu B."/>
            <person name="Li W."/>
            <person name="Simpson S."/>
            <person name="Scheffler B."/>
            <person name="Saski C."/>
            <person name="Grover C."/>
            <person name="Hu G."/>
            <person name="Conover J."/>
            <person name="Carlson J."/>
            <person name="Shu S."/>
            <person name="Boston L."/>
            <person name="Williams M."/>
            <person name="Peterson D."/>
            <person name="Mcgee K."/>
            <person name="Jones D."/>
            <person name="Wendel J."/>
            <person name="Stelly D."/>
            <person name="Grimwood J."/>
            <person name="Schmutz J."/>
        </authorList>
    </citation>
    <scope>NUCLEOTIDE SEQUENCE [LARGE SCALE GENOMIC DNA]</scope>
    <source>
        <strain evidence="2">1408120.09</strain>
    </source>
</reference>
<dbReference type="Proteomes" id="UP000323597">
    <property type="component" value="Chromosome D07"/>
</dbReference>
<sequence length="81" mass="9392">MAGGRWQATTGRCQTRPTAVAGRVRGIWSDAQGSRGWGLLLLKICYGPLGHYYLGYFYLFYVFRPRSKLTCYIFYLIFHMI</sequence>
<name>A0A5D2U571_GOSMU</name>
<feature type="transmembrane region" description="Helical" evidence="1">
    <location>
        <begin position="37"/>
        <end position="59"/>
    </location>
</feature>
<evidence type="ECO:0000256" key="1">
    <source>
        <dbReference type="SAM" id="Phobius"/>
    </source>
</evidence>
<keyword evidence="1" id="KW-0472">Membrane</keyword>
<keyword evidence="1" id="KW-1133">Transmembrane helix</keyword>
<accession>A0A5D2U571</accession>
<evidence type="ECO:0000313" key="3">
    <source>
        <dbReference type="Proteomes" id="UP000323597"/>
    </source>
</evidence>
<keyword evidence="3" id="KW-1185">Reference proteome</keyword>
<proteinExistence type="predicted"/>
<dbReference type="EMBL" id="CM017655">
    <property type="protein sequence ID" value="TYI71754.1"/>
    <property type="molecule type" value="Genomic_DNA"/>
</dbReference>
<dbReference type="AlphaFoldDB" id="A0A5D2U571"/>
<organism evidence="2 3">
    <name type="scientific">Gossypium mustelinum</name>
    <name type="common">Cotton</name>
    <name type="synonym">Gossypium caicoense</name>
    <dbReference type="NCBI Taxonomy" id="34275"/>
    <lineage>
        <taxon>Eukaryota</taxon>
        <taxon>Viridiplantae</taxon>
        <taxon>Streptophyta</taxon>
        <taxon>Embryophyta</taxon>
        <taxon>Tracheophyta</taxon>
        <taxon>Spermatophyta</taxon>
        <taxon>Magnoliopsida</taxon>
        <taxon>eudicotyledons</taxon>
        <taxon>Gunneridae</taxon>
        <taxon>Pentapetalae</taxon>
        <taxon>rosids</taxon>
        <taxon>malvids</taxon>
        <taxon>Malvales</taxon>
        <taxon>Malvaceae</taxon>
        <taxon>Malvoideae</taxon>
        <taxon>Gossypium</taxon>
    </lineage>
</organism>
<evidence type="ECO:0000313" key="2">
    <source>
        <dbReference type="EMBL" id="TYI71754.1"/>
    </source>
</evidence>
<gene>
    <name evidence="2" type="ORF">E1A91_D07G012000v1</name>
</gene>
<keyword evidence="1" id="KW-0812">Transmembrane</keyword>